<evidence type="ECO:0000313" key="2">
    <source>
        <dbReference type="Proteomes" id="UP000470875"/>
    </source>
</evidence>
<dbReference type="EMBL" id="VULO01000018">
    <property type="protein sequence ID" value="MSS85425.1"/>
    <property type="molecule type" value="Genomic_DNA"/>
</dbReference>
<proteinExistence type="predicted"/>
<evidence type="ECO:0000313" key="1">
    <source>
        <dbReference type="EMBL" id="MSS85425.1"/>
    </source>
</evidence>
<reference evidence="1 2" key="1">
    <citation type="submission" date="2019-08" db="EMBL/GenBank/DDBJ databases">
        <title>In-depth cultivation of the pig gut microbiome towards novel bacterial diversity and tailored functional studies.</title>
        <authorList>
            <person name="Wylensek D."/>
            <person name="Hitch T.C.A."/>
            <person name="Clavel T."/>
        </authorList>
    </citation>
    <scope>NUCLEOTIDE SEQUENCE [LARGE SCALE GENOMIC DNA]</scope>
    <source>
        <strain evidence="1 2">WB03_NA08</strain>
    </source>
</reference>
<dbReference type="Proteomes" id="UP000470875">
    <property type="component" value="Unassembled WGS sequence"/>
</dbReference>
<gene>
    <name evidence="1" type="ORF">FYJ24_11865</name>
</gene>
<comment type="caution">
    <text evidence="1">The sequence shown here is derived from an EMBL/GenBank/DDBJ whole genome shotgun (WGS) entry which is preliminary data.</text>
</comment>
<protein>
    <submittedName>
        <fullName evidence="1">Uncharacterized protein</fullName>
    </submittedName>
</protein>
<dbReference type="AlphaFoldDB" id="A0A6N7W858"/>
<name>A0A6N7W858_9ACTO</name>
<keyword evidence="2" id="KW-1185">Reference proteome</keyword>
<dbReference type="RefSeq" id="WP_154546670.1">
    <property type="nucleotide sequence ID" value="NZ_VULO01000018.1"/>
</dbReference>
<organism evidence="1 2">
    <name type="scientific">Scrofimicrobium canadense</name>
    <dbReference type="NCBI Taxonomy" id="2652290"/>
    <lineage>
        <taxon>Bacteria</taxon>
        <taxon>Bacillati</taxon>
        <taxon>Actinomycetota</taxon>
        <taxon>Actinomycetes</taxon>
        <taxon>Actinomycetales</taxon>
        <taxon>Actinomycetaceae</taxon>
        <taxon>Scrofimicrobium</taxon>
    </lineage>
</organism>
<sequence length="153" mass="16626">MSDNKQNAAGQNAAEQIFAGFDGSYEALASYALAQIYRRWAAGHEDAPQADSESILRDGREQLASLWLSLREDDTLRVDQIVAEASQNKLDLSAVFSEVLARRGHLVSRAAALSASNRALNTLVAKVVGHVDSVLETSRPDWIHFSADFALVA</sequence>
<accession>A0A6N7W858</accession>